<dbReference type="Gene3D" id="3.40.190.150">
    <property type="entry name" value="Bordetella uptake gene, domain 1"/>
    <property type="match status" value="1"/>
</dbReference>
<evidence type="ECO:0000313" key="3">
    <source>
        <dbReference type="EMBL" id="RZS86657.1"/>
    </source>
</evidence>
<evidence type="ECO:0000256" key="2">
    <source>
        <dbReference type="SAM" id="SignalP"/>
    </source>
</evidence>
<dbReference type="EMBL" id="SGXC01000001">
    <property type="protein sequence ID" value="RZS86657.1"/>
    <property type="molecule type" value="Genomic_DNA"/>
</dbReference>
<dbReference type="InterPro" id="IPR042100">
    <property type="entry name" value="Bug_dom1"/>
</dbReference>
<dbReference type="Proteomes" id="UP000292445">
    <property type="component" value="Unassembled WGS sequence"/>
</dbReference>
<feature type="chain" id="PRO_5020250296" evidence="2">
    <location>
        <begin position="32"/>
        <end position="333"/>
    </location>
</feature>
<dbReference type="RefSeq" id="WP_130357731.1">
    <property type="nucleotide sequence ID" value="NZ_SGXC01000001.1"/>
</dbReference>
<dbReference type="PIRSF" id="PIRSF017082">
    <property type="entry name" value="YflP"/>
    <property type="match status" value="1"/>
</dbReference>
<name>A0A4V2F478_9BURK</name>
<dbReference type="AlphaFoldDB" id="A0A4V2F478"/>
<keyword evidence="4" id="KW-1185">Reference proteome</keyword>
<comment type="similarity">
    <text evidence="1">Belongs to the UPF0065 (bug) family.</text>
</comment>
<dbReference type="Gene3D" id="3.40.190.10">
    <property type="entry name" value="Periplasmic binding protein-like II"/>
    <property type="match status" value="1"/>
</dbReference>
<dbReference type="OrthoDB" id="7375033at2"/>
<keyword evidence="2" id="KW-0732">Signal</keyword>
<accession>A0A4V2F478</accession>
<evidence type="ECO:0000313" key="4">
    <source>
        <dbReference type="Proteomes" id="UP000292445"/>
    </source>
</evidence>
<evidence type="ECO:0000256" key="1">
    <source>
        <dbReference type="ARBA" id="ARBA00006987"/>
    </source>
</evidence>
<gene>
    <name evidence="3" type="ORF">EV675_2705</name>
</gene>
<sequence>MEKNHGGFHGIKPFFCGALALALPICAAAAAQGPAANYPERAVKLIVPFPPGGPNDTSSRVFASHLANVLKRSVYVENVAGANGRIGSKTAAKASPDGYSLLVGSTNLNVVLPALNKNLDYDPVKDFIPIAAFSSDSLIMAVSPGLPVNSVQEFVSYAKAKPGKISAGGASGIAPHFAIEMFKQLTATDILFVPYKGGGPAILDLIGGHIQMTFNNKSALLPYIQSGKVKAIAVTGTRRQAEIPNVPTMDEVGLAGMPSTSYYGLMAPAGTPPEIVEKLKRAVATVSKSAEARAAFANLGVDPDVSDIDFGAVLARQRVEWESIVARTGIKAE</sequence>
<reference evidence="3 4" key="1">
    <citation type="submission" date="2019-02" db="EMBL/GenBank/DDBJ databases">
        <title>Genomic Encyclopedia of Type Strains, Phase IV (KMG-IV): sequencing the most valuable type-strain genomes for metagenomic binning, comparative biology and taxonomic classification.</title>
        <authorList>
            <person name="Goeker M."/>
        </authorList>
    </citation>
    <scope>NUCLEOTIDE SEQUENCE [LARGE SCALE GENOMIC DNA]</scope>
    <source>
        <strain evidence="3 4">K24</strain>
    </source>
</reference>
<dbReference type="CDD" id="cd07012">
    <property type="entry name" value="PBP2_Bug_TTT"/>
    <property type="match status" value="1"/>
</dbReference>
<organism evidence="3 4">
    <name type="scientific">Pigmentiphaga kullae</name>
    <dbReference type="NCBI Taxonomy" id="151784"/>
    <lineage>
        <taxon>Bacteria</taxon>
        <taxon>Pseudomonadati</taxon>
        <taxon>Pseudomonadota</taxon>
        <taxon>Betaproteobacteria</taxon>
        <taxon>Burkholderiales</taxon>
        <taxon>Alcaligenaceae</taxon>
        <taxon>Pigmentiphaga</taxon>
    </lineage>
</organism>
<dbReference type="SUPFAM" id="SSF53850">
    <property type="entry name" value="Periplasmic binding protein-like II"/>
    <property type="match status" value="1"/>
</dbReference>
<dbReference type="PANTHER" id="PTHR42928:SF5">
    <property type="entry name" value="BLR1237 PROTEIN"/>
    <property type="match status" value="1"/>
</dbReference>
<dbReference type="Pfam" id="PF03401">
    <property type="entry name" value="TctC"/>
    <property type="match status" value="1"/>
</dbReference>
<protein>
    <submittedName>
        <fullName evidence="3">Tripartite-type tricarboxylate transporter receptor subunit TctC</fullName>
    </submittedName>
</protein>
<feature type="signal peptide" evidence="2">
    <location>
        <begin position="1"/>
        <end position="31"/>
    </location>
</feature>
<dbReference type="PANTHER" id="PTHR42928">
    <property type="entry name" value="TRICARBOXYLATE-BINDING PROTEIN"/>
    <property type="match status" value="1"/>
</dbReference>
<proteinExistence type="inferred from homology"/>
<comment type="caution">
    <text evidence="3">The sequence shown here is derived from an EMBL/GenBank/DDBJ whole genome shotgun (WGS) entry which is preliminary data.</text>
</comment>
<keyword evidence="3" id="KW-0675">Receptor</keyword>
<dbReference type="InterPro" id="IPR005064">
    <property type="entry name" value="BUG"/>
</dbReference>